<dbReference type="EMBL" id="MDYO01000005">
    <property type="protein sequence ID" value="OQE00924.1"/>
    <property type="molecule type" value="Genomic_DNA"/>
</dbReference>
<organism evidence="2 3">
    <name type="scientific">Penicillium solitum</name>
    <dbReference type="NCBI Taxonomy" id="60172"/>
    <lineage>
        <taxon>Eukaryota</taxon>
        <taxon>Fungi</taxon>
        <taxon>Dikarya</taxon>
        <taxon>Ascomycota</taxon>
        <taxon>Pezizomycotina</taxon>
        <taxon>Eurotiomycetes</taxon>
        <taxon>Eurotiomycetidae</taxon>
        <taxon>Eurotiales</taxon>
        <taxon>Aspergillaceae</taxon>
        <taxon>Penicillium</taxon>
    </lineage>
</organism>
<feature type="region of interest" description="Disordered" evidence="1">
    <location>
        <begin position="1"/>
        <end position="63"/>
    </location>
</feature>
<feature type="compositionally biased region" description="Basic residues" evidence="1">
    <location>
        <begin position="29"/>
        <end position="39"/>
    </location>
</feature>
<gene>
    <name evidence="2" type="ORF">PENSOL_c005G08333</name>
</gene>
<evidence type="ECO:0000313" key="3">
    <source>
        <dbReference type="Proteomes" id="UP000191612"/>
    </source>
</evidence>
<evidence type="ECO:0000256" key="1">
    <source>
        <dbReference type="SAM" id="MobiDB-lite"/>
    </source>
</evidence>
<keyword evidence="3" id="KW-1185">Reference proteome</keyword>
<proteinExistence type="predicted"/>
<accession>A0A1V6RHG6</accession>
<sequence length="63" mass="7039">MVLEDNRLRPSAPPASLPESQPPTGRGLGNRRNRGRFTRRLGNGNYKPQPAGGKPDYKLCEHR</sequence>
<protein>
    <submittedName>
        <fullName evidence="2">Uncharacterized protein</fullName>
    </submittedName>
</protein>
<evidence type="ECO:0000313" key="2">
    <source>
        <dbReference type="EMBL" id="OQE00924.1"/>
    </source>
</evidence>
<reference evidence="3" key="1">
    <citation type="journal article" date="2017" name="Nat. Microbiol.">
        <title>Global analysis of biosynthetic gene clusters reveals vast potential of secondary metabolite production in Penicillium species.</title>
        <authorList>
            <person name="Nielsen J.C."/>
            <person name="Grijseels S."/>
            <person name="Prigent S."/>
            <person name="Ji B."/>
            <person name="Dainat J."/>
            <person name="Nielsen K.F."/>
            <person name="Frisvad J.C."/>
            <person name="Workman M."/>
            <person name="Nielsen J."/>
        </authorList>
    </citation>
    <scope>NUCLEOTIDE SEQUENCE [LARGE SCALE GENOMIC DNA]</scope>
    <source>
        <strain evidence="3">IBT 29525</strain>
    </source>
</reference>
<dbReference type="AlphaFoldDB" id="A0A1V6RHG6"/>
<name>A0A1V6RHG6_9EURO</name>
<dbReference type="Proteomes" id="UP000191612">
    <property type="component" value="Unassembled WGS sequence"/>
</dbReference>
<comment type="caution">
    <text evidence="2">The sequence shown here is derived from an EMBL/GenBank/DDBJ whole genome shotgun (WGS) entry which is preliminary data.</text>
</comment>